<feature type="region of interest" description="Disordered" evidence="20">
    <location>
        <begin position="552"/>
        <end position="577"/>
    </location>
</feature>
<dbReference type="Pfam" id="PF00153">
    <property type="entry name" value="Mito_carr"/>
    <property type="match status" value="3"/>
</dbReference>
<evidence type="ECO:0000256" key="21">
    <source>
        <dbReference type="SAM" id="Phobius"/>
    </source>
</evidence>
<dbReference type="Proteomes" id="UP001408789">
    <property type="component" value="Unassembled WGS sequence"/>
</dbReference>
<keyword evidence="11" id="KW-0418">Kinase</keyword>
<dbReference type="PROSITE" id="PS00107">
    <property type="entry name" value="PROTEIN_KINASE_ATP"/>
    <property type="match status" value="1"/>
</dbReference>
<feature type="transmembrane region" description="Helical" evidence="21">
    <location>
        <begin position="1001"/>
        <end position="1023"/>
    </location>
</feature>
<sequence length="1134" mass="125489">MQDFLGSVRRSLVFKPSAGAGGGNDDGAGGSFGGFVEKIGSSIRKSKIGLFTKSSIQALPPPRAVGRMKTEEAGSQIRWRKGELIGCGAFGRVYMGMNLDSGELLAVKQVSVVVNTASKDKTQAHIKELEEEVKLLKNLSHPNIVRYLGTAREEDSLNIFLEFVPGGSISSLLGKFGSFPESVLRMYTKQILLGLEYLHKNGIMHRDIKGANILVDNKGQIKLADFGASKKVVELATMTGAKSMKGTPYWMAPEVILQTGHSFSADIWSVGCTVIEMATGKPPWSQQYQEVAALFHIGTTKAHPPIPDHLSSEAKDFLLKCLQKEPDLRSNASELLQHPFVIGEYNETHPVLRTSILDTHGNQIPTSRQEPRNPSISPEIKIKGGMADARSMNSVRCSTIYPDKFSGRPMWGSNRYDDDMCQLDDDDFMAGTSMKLDSTVLTNSVNKSFNPMNEPDDDWSCQFDGSPEVGTNAANLFSDRVSETATETPGELGNGDDGFTFPGGTPGVEEEEELTEIKIRAFLDEKALDLKKMQTPLYEEFYNSLNTTISPVGNENKENSSNHINLPPKSKSPNSNKDRLLRKRLSSAMDVSYVGRPSNKFDRLSNIGEVNDQNPQCLSPQQRQVKENVLDSEKVAISPSASFSERQRRWKQELAEELERKRELMRQAGTSSPKDLMLNNRQKRSTKEVFILQQEVKNKSSQLSECIFAWSRVNFEKDDGGEKTENKSRPKPNHISLSNISPSDGDRNPKYLTIRRRWRWRAHHPNNMTPKSTAQPQQRKSFCAIEDVYGVILDPAPMHKNLVFLGHNRTKDDSFSMEFRLPDFRRPIANFVKTREAGEFLSGALAGAMTKAVLAPLETIRTRMVVGVGSKTISGSFVEVFQKQGWQGLWAGNAINMIRIVPTQAIELGTFECVKRVVTSAKEKLSQEECPCVQIGPVKLSLSLSWLSPVAVGGAAAGIASTLVCHPLEVLKDRLTISPDVYPNLSIAVQKMYKNGGIGSFYSGLSPTLIGMLPYSTCFYFMYDTIKKSYCTAQKKKSLSRPEMLMIGALSGLTASTISFPLEVARKRLMVGALRGKCPPNMLAALSEVVKEEGLIGLYRGWGASCLKVMPSSGITWMFYEAWKDILVGDKDKQ</sequence>
<comment type="subcellular location">
    <subcellularLocation>
        <location evidence="1">Membrane</location>
        <topology evidence="1">Multi-pass membrane protein</topology>
    </subcellularLocation>
</comment>
<dbReference type="GO" id="GO:0016020">
    <property type="term" value="C:membrane"/>
    <property type="evidence" value="ECO:0007669"/>
    <property type="project" value="UniProtKB-SubCell"/>
</dbReference>
<keyword evidence="4" id="KW-0813">Transport</keyword>
<dbReference type="SMART" id="SM00220">
    <property type="entry name" value="S_TKc"/>
    <property type="match status" value="1"/>
</dbReference>
<keyword evidence="12 19" id="KW-0067">ATP-binding</keyword>
<dbReference type="InterPro" id="IPR017441">
    <property type="entry name" value="Protein_kinase_ATP_BS"/>
</dbReference>
<keyword evidence="8 18" id="KW-0812">Transmembrane</keyword>
<dbReference type="PRINTS" id="PR00926">
    <property type="entry name" value="MITOCARRIER"/>
</dbReference>
<dbReference type="PANTHER" id="PTHR48016:SF56">
    <property type="entry name" value="MAPKK KINASE"/>
    <property type="match status" value="1"/>
</dbReference>
<dbReference type="InterPro" id="IPR002067">
    <property type="entry name" value="MCP"/>
</dbReference>
<evidence type="ECO:0000256" key="9">
    <source>
        <dbReference type="ARBA" id="ARBA00022737"/>
    </source>
</evidence>
<evidence type="ECO:0000256" key="12">
    <source>
        <dbReference type="ARBA" id="ARBA00022840"/>
    </source>
</evidence>
<evidence type="ECO:0000256" key="13">
    <source>
        <dbReference type="ARBA" id="ARBA00022843"/>
    </source>
</evidence>
<dbReference type="InterPro" id="IPR050538">
    <property type="entry name" value="MAP_kinase_kinase_kinase"/>
</dbReference>
<dbReference type="EC" id="2.7.11.25" evidence="3"/>
<reference evidence="23 24" key="1">
    <citation type="submission" date="2024-04" db="EMBL/GenBank/DDBJ databases">
        <title>The reference genome of an endangered Asteraceae, Deinandra increscens subsp. villosa, native to the Central Coast of California.</title>
        <authorList>
            <person name="Guilliams M."/>
            <person name="Hasenstab-Lehman K."/>
            <person name="Meyer R."/>
            <person name="Mcevoy S."/>
        </authorList>
    </citation>
    <scope>NUCLEOTIDE SEQUENCE [LARGE SCALE GENOMIC DNA]</scope>
    <source>
        <tissue evidence="23">Leaf</tissue>
    </source>
</reference>
<evidence type="ECO:0000256" key="14">
    <source>
        <dbReference type="ARBA" id="ARBA00023054"/>
    </source>
</evidence>
<dbReference type="PROSITE" id="PS50920">
    <property type="entry name" value="SOLCAR"/>
    <property type="match status" value="3"/>
</dbReference>
<dbReference type="GO" id="GO:0005737">
    <property type="term" value="C:cytoplasm"/>
    <property type="evidence" value="ECO:0007669"/>
    <property type="project" value="TreeGrafter"/>
</dbReference>
<organism evidence="23 24">
    <name type="scientific">Deinandra increscens subsp. villosa</name>
    <dbReference type="NCBI Taxonomy" id="3103831"/>
    <lineage>
        <taxon>Eukaryota</taxon>
        <taxon>Viridiplantae</taxon>
        <taxon>Streptophyta</taxon>
        <taxon>Embryophyta</taxon>
        <taxon>Tracheophyta</taxon>
        <taxon>Spermatophyta</taxon>
        <taxon>Magnoliopsida</taxon>
        <taxon>eudicotyledons</taxon>
        <taxon>Gunneridae</taxon>
        <taxon>Pentapetalae</taxon>
        <taxon>asterids</taxon>
        <taxon>campanulids</taxon>
        <taxon>Asterales</taxon>
        <taxon>Asteraceae</taxon>
        <taxon>Asteroideae</taxon>
        <taxon>Heliantheae alliance</taxon>
        <taxon>Madieae</taxon>
        <taxon>Madiinae</taxon>
        <taxon>Deinandra</taxon>
    </lineage>
</organism>
<dbReference type="SUPFAM" id="SSF56112">
    <property type="entry name" value="Protein kinase-like (PK-like)"/>
    <property type="match status" value="1"/>
</dbReference>
<dbReference type="InterPro" id="IPR000719">
    <property type="entry name" value="Prot_kinase_dom"/>
</dbReference>
<proteinExistence type="inferred from homology"/>
<keyword evidence="10 19" id="KW-0547">Nucleotide-binding</keyword>
<feature type="domain" description="Protein kinase" evidence="22">
    <location>
        <begin position="79"/>
        <end position="341"/>
    </location>
</feature>
<dbReference type="Pfam" id="PF00069">
    <property type="entry name" value="Pkinase"/>
    <property type="match status" value="1"/>
</dbReference>
<dbReference type="InterPro" id="IPR011009">
    <property type="entry name" value="Kinase-like_dom_sf"/>
</dbReference>
<evidence type="ECO:0000256" key="19">
    <source>
        <dbReference type="PROSITE-ProRule" id="PRU10141"/>
    </source>
</evidence>
<dbReference type="FunFam" id="3.30.200.20:FF:000387">
    <property type="entry name" value="Serine/threonine-protein kinase STE11"/>
    <property type="match status" value="1"/>
</dbReference>
<dbReference type="InterPro" id="IPR023395">
    <property type="entry name" value="MCP_dom_sf"/>
</dbReference>
<keyword evidence="6" id="KW-0723">Serine/threonine-protein kinase</keyword>
<keyword evidence="7" id="KW-0808">Transferase</keyword>
<dbReference type="PROSITE" id="PS50011">
    <property type="entry name" value="PROTEIN_KINASE_DOM"/>
    <property type="match status" value="1"/>
</dbReference>
<dbReference type="InterPro" id="IPR008271">
    <property type="entry name" value="Ser/Thr_kinase_AS"/>
</dbReference>
<feature type="repeat" description="Solcar" evidence="18">
    <location>
        <begin position="945"/>
        <end position="1029"/>
    </location>
</feature>
<evidence type="ECO:0000256" key="17">
    <source>
        <dbReference type="ARBA" id="ARBA00048329"/>
    </source>
</evidence>
<evidence type="ECO:0000256" key="10">
    <source>
        <dbReference type="ARBA" id="ARBA00022741"/>
    </source>
</evidence>
<protein>
    <recommendedName>
        <fullName evidence="3">mitogen-activated protein kinase kinase kinase</fullName>
        <ecNumber evidence="3">2.7.11.25</ecNumber>
    </recommendedName>
</protein>
<accession>A0AAP0CPK1</accession>
<comment type="similarity">
    <text evidence="2">Belongs to the protein kinase superfamily. STE Ser/Thr protein kinase family. MAP kinase kinase kinase subfamily.</text>
</comment>
<feature type="transmembrane region" description="Helical" evidence="21">
    <location>
        <begin position="1044"/>
        <end position="1062"/>
    </location>
</feature>
<evidence type="ECO:0000256" key="1">
    <source>
        <dbReference type="ARBA" id="ARBA00004141"/>
    </source>
</evidence>
<feature type="compositionally biased region" description="Basic and acidic residues" evidence="20">
    <location>
        <begin position="718"/>
        <end position="728"/>
    </location>
</feature>
<comment type="catalytic activity">
    <reaction evidence="17">
        <text>L-seryl-[protein] + ATP = O-phospho-L-seryl-[protein] + ADP + H(+)</text>
        <dbReference type="Rhea" id="RHEA:17989"/>
        <dbReference type="Rhea" id="RHEA-COMP:9863"/>
        <dbReference type="Rhea" id="RHEA-COMP:11604"/>
        <dbReference type="ChEBI" id="CHEBI:15378"/>
        <dbReference type="ChEBI" id="CHEBI:29999"/>
        <dbReference type="ChEBI" id="CHEBI:30616"/>
        <dbReference type="ChEBI" id="CHEBI:83421"/>
        <dbReference type="ChEBI" id="CHEBI:456216"/>
        <dbReference type="EC" id="2.7.11.25"/>
    </reaction>
</comment>
<evidence type="ECO:0000259" key="22">
    <source>
        <dbReference type="PROSITE" id="PS50011"/>
    </source>
</evidence>
<keyword evidence="13" id="KW-0832">Ubl conjugation</keyword>
<dbReference type="PANTHER" id="PTHR48016">
    <property type="entry name" value="MAP KINASE KINASE KINASE SSK2-RELATED-RELATED"/>
    <property type="match status" value="1"/>
</dbReference>
<dbReference type="GO" id="GO:0005524">
    <property type="term" value="F:ATP binding"/>
    <property type="evidence" value="ECO:0007669"/>
    <property type="project" value="UniProtKB-UniRule"/>
</dbReference>
<keyword evidence="5" id="KW-1017">Isopeptide bond</keyword>
<gene>
    <name evidence="23" type="ORF">SSX86_021263</name>
</gene>
<dbReference type="PROSITE" id="PS00108">
    <property type="entry name" value="PROTEIN_KINASE_ST"/>
    <property type="match status" value="1"/>
</dbReference>
<feature type="binding site" evidence="19">
    <location>
        <position position="108"/>
    </location>
    <ligand>
        <name>ATP</name>
        <dbReference type="ChEBI" id="CHEBI:30616"/>
    </ligand>
</feature>
<keyword evidence="24" id="KW-1185">Reference proteome</keyword>
<evidence type="ECO:0000256" key="6">
    <source>
        <dbReference type="ARBA" id="ARBA00022527"/>
    </source>
</evidence>
<dbReference type="GO" id="GO:0004709">
    <property type="term" value="F:MAP kinase kinase kinase activity"/>
    <property type="evidence" value="ECO:0007669"/>
    <property type="project" value="UniProtKB-EC"/>
</dbReference>
<keyword evidence="21" id="KW-1133">Transmembrane helix</keyword>
<evidence type="ECO:0000256" key="2">
    <source>
        <dbReference type="ARBA" id="ARBA00006529"/>
    </source>
</evidence>
<evidence type="ECO:0000256" key="4">
    <source>
        <dbReference type="ARBA" id="ARBA00022448"/>
    </source>
</evidence>
<dbReference type="FunFam" id="1.10.510.10:FF:000382">
    <property type="entry name" value="Mitogen-activated protein kinase kinase kinase 2"/>
    <property type="match status" value="1"/>
</dbReference>
<dbReference type="Gene3D" id="1.50.40.10">
    <property type="entry name" value="Mitochondrial carrier domain"/>
    <property type="match status" value="1"/>
</dbReference>
<dbReference type="Gene3D" id="1.10.510.10">
    <property type="entry name" value="Transferase(Phosphotransferase) domain 1"/>
    <property type="match status" value="1"/>
</dbReference>
<evidence type="ECO:0000256" key="16">
    <source>
        <dbReference type="ARBA" id="ARBA00047559"/>
    </source>
</evidence>
<evidence type="ECO:0000313" key="23">
    <source>
        <dbReference type="EMBL" id="KAK9060559.1"/>
    </source>
</evidence>
<feature type="repeat" description="Solcar" evidence="18">
    <location>
        <begin position="834"/>
        <end position="917"/>
    </location>
</feature>
<dbReference type="AlphaFoldDB" id="A0AAP0CPK1"/>
<dbReference type="EMBL" id="JBCNJP010000020">
    <property type="protein sequence ID" value="KAK9060559.1"/>
    <property type="molecule type" value="Genomic_DNA"/>
</dbReference>
<keyword evidence="15 18" id="KW-0472">Membrane</keyword>
<feature type="repeat" description="Solcar" evidence="18">
    <location>
        <begin position="1043"/>
        <end position="1126"/>
    </location>
</feature>
<evidence type="ECO:0000256" key="8">
    <source>
        <dbReference type="ARBA" id="ARBA00022692"/>
    </source>
</evidence>
<feature type="region of interest" description="Disordered" evidence="20">
    <location>
        <begin position="718"/>
        <end position="749"/>
    </location>
</feature>
<evidence type="ECO:0000256" key="11">
    <source>
        <dbReference type="ARBA" id="ARBA00022777"/>
    </source>
</evidence>
<comment type="catalytic activity">
    <reaction evidence="16">
        <text>L-threonyl-[protein] + ATP = O-phospho-L-threonyl-[protein] + ADP + H(+)</text>
        <dbReference type="Rhea" id="RHEA:46608"/>
        <dbReference type="Rhea" id="RHEA-COMP:11060"/>
        <dbReference type="Rhea" id="RHEA-COMP:11605"/>
        <dbReference type="ChEBI" id="CHEBI:15378"/>
        <dbReference type="ChEBI" id="CHEBI:30013"/>
        <dbReference type="ChEBI" id="CHEBI:30616"/>
        <dbReference type="ChEBI" id="CHEBI:61977"/>
        <dbReference type="ChEBI" id="CHEBI:456216"/>
        <dbReference type="EC" id="2.7.11.25"/>
    </reaction>
</comment>
<dbReference type="InterPro" id="IPR018108">
    <property type="entry name" value="MCP_transmembrane"/>
</dbReference>
<evidence type="ECO:0000256" key="7">
    <source>
        <dbReference type="ARBA" id="ARBA00022679"/>
    </source>
</evidence>
<evidence type="ECO:0000256" key="3">
    <source>
        <dbReference type="ARBA" id="ARBA00012406"/>
    </source>
</evidence>
<evidence type="ECO:0000256" key="5">
    <source>
        <dbReference type="ARBA" id="ARBA00022499"/>
    </source>
</evidence>
<evidence type="ECO:0000256" key="15">
    <source>
        <dbReference type="ARBA" id="ARBA00023136"/>
    </source>
</evidence>
<dbReference type="SUPFAM" id="SSF103506">
    <property type="entry name" value="Mitochondrial carrier"/>
    <property type="match status" value="1"/>
</dbReference>
<comment type="caution">
    <text evidence="23">The sequence shown here is derived from an EMBL/GenBank/DDBJ whole genome shotgun (WGS) entry which is preliminary data.</text>
</comment>
<dbReference type="CDD" id="cd06606">
    <property type="entry name" value="STKc_MAPKKK"/>
    <property type="match status" value="1"/>
</dbReference>
<keyword evidence="14" id="KW-0175">Coiled coil</keyword>
<name>A0AAP0CPK1_9ASTR</name>
<evidence type="ECO:0000256" key="18">
    <source>
        <dbReference type="PROSITE-ProRule" id="PRU00282"/>
    </source>
</evidence>
<evidence type="ECO:0000313" key="24">
    <source>
        <dbReference type="Proteomes" id="UP001408789"/>
    </source>
</evidence>
<evidence type="ECO:0000256" key="20">
    <source>
        <dbReference type="SAM" id="MobiDB-lite"/>
    </source>
</evidence>
<dbReference type="GO" id="GO:0055085">
    <property type="term" value="P:transmembrane transport"/>
    <property type="evidence" value="ECO:0007669"/>
    <property type="project" value="InterPro"/>
</dbReference>
<keyword evidence="9" id="KW-0677">Repeat</keyword>